<dbReference type="GO" id="GO:0008270">
    <property type="term" value="F:zinc ion binding"/>
    <property type="evidence" value="ECO:0007669"/>
    <property type="project" value="UniProtKB-KW"/>
</dbReference>
<dbReference type="GO" id="GO:0003677">
    <property type="term" value="F:DNA binding"/>
    <property type="evidence" value="ECO:0007669"/>
    <property type="project" value="InterPro"/>
</dbReference>
<evidence type="ECO:0000313" key="7">
    <source>
        <dbReference type="EMBL" id="PIK53441.1"/>
    </source>
</evidence>
<dbReference type="Pfam" id="PF02008">
    <property type="entry name" value="zf-CXXC"/>
    <property type="match status" value="1"/>
</dbReference>
<organism evidence="7 8">
    <name type="scientific">Stichopus japonicus</name>
    <name type="common">Sea cucumber</name>
    <dbReference type="NCBI Taxonomy" id="307972"/>
    <lineage>
        <taxon>Eukaryota</taxon>
        <taxon>Metazoa</taxon>
        <taxon>Echinodermata</taxon>
        <taxon>Eleutherozoa</taxon>
        <taxon>Echinozoa</taxon>
        <taxon>Holothuroidea</taxon>
        <taxon>Aspidochirotacea</taxon>
        <taxon>Aspidochirotida</taxon>
        <taxon>Stichopodidae</taxon>
        <taxon>Apostichopus</taxon>
    </lineage>
</organism>
<protein>
    <submittedName>
        <fullName evidence="7">MLL protein</fullName>
    </submittedName>
</protein>
<accession>A0A2G8KZM9</accession>
<evidence type="ECO:0000256" key="1">
    <source>
        <dbReference type="ARBA" id="ARBA00022723"/>
    </source>
</evidence>
<keyword evidence="1" id="KW-0479">Metal-binding</keyword>
<dbReference type="InterPro" id="IPR002857">
    <property type="entry name" value="Znf_CXXC"/>
</dbReference>
<evidence type="ECO:0000256" key="3">
    <source>
        <dbReference type="ARBA" id="ARBA00022833"/>
    </source>
</evidence>
<dbReference type="Proteomes" id="UP000230750">
    <property type="component" value="Unassembled WGS sequence"/>
</dbReference>
<keyword evidence="8" id="KW-1185">Reference proteome</keyword>
<gene>
    <name evidence="7" type="ORF">BSL78_09671</name>
</gene>
<feature type="domain" description="CXXC-type" evidence="6">
    <location>
        <begin position="926"/>
        <end position="974"/>
    </location>
</feature>
<feature type="compositionally biased region" description="Basic and acidic residues" evidence="5">
    <location>
        <begin position="765"/>
        <end position="789"/>
    </location>
</feature>
<evidence type="ECO:0000256" key="4">
    <source>
        <dbReference type="PROSITE-ProRule" id="PRU00509"/>
    </source>
</evidence>
<name>A0A2G8KZM9_STIJA</name>
<dbReference type="EMBL" id="MRZV01000287">
    <property type="protein sequence ID" value="PIK53441.1"/>
    <property type="molecule type" value="Genomic_DNA"/>
</dbReference>
<comment type="caution">
    <text evidence="7">The sequence shown here is derived from an EMBL/GenBank/DDBJ whole genome shotgun (WGS) entry which is preliminary data.</text>
</comment>
<evidence type="ECO:0000259" key="6">
    <source>
        <dbReference type="PROSITE" id="PS51058"/>
    </source>
</evidence>
<feature type="region of interest" description="Disordered" evidence="5">
    <location>
        <begin position="693"/>
        <end position="838"/>
    </location>
</feature>
<feature type="compositionally biased region" description="Basic and acidic residues" evidence="5">
    <location>
        <begin position="824"/>
        <end position="838"/>
    </location>
</feature>
<evidence type="ECO:0000256" key="5">
    <source>
        <dbReference type="SAM" id="MobiDB-lite"/>
    </source>
</evidence>
<feature type="compositionally biased region" description="Basic residues" evidence="5">
    <location>
        <begin position="693"/>
        <end position="712"/>
    </location>
</feature>
<proteinExistence type="predicted"/>
<evidence type="ECO:0000256" key="2">
    <source>
        <dbReference type="ARBA" id="ARBA00022771"/>
    </source>
</evidence>
<evidence type="ECO:0000313" key="8">
    <source>
        <dbReference type="Proteomes" id="UP000230750"/>
    </source>
</evidence>
<keyword evidence="3" id="KW-0862">Zinc</keyword>
<dbReference type="PROSITE" id="PS51058">
    <property type="entry name" value="ZF_CXXC"/>
    <property type="match status" value="1"/>
</dbReference>
<feature type="region of interest" description="Disordered" evidence="5">
    <location>
        <begin position="1063"/>
        <end position="1085"/>
    </location>
</feature>
<keyword evidence="2 4" id="KW-0863">Zinc-finger</keyword>
<dbReference type="OrthoDB" id="308383at2759"/>
<sequence length="1085" mass="120397">MARLCFPGRPGQRYGRSLVHYIPEDTKNETHIFFEQIATIQRNFKSFYDLFGDSDEDDDFIGFSADQIGSQLYPEICQRLKLDRTSVNKIVAGSQSDGEKRPKCKMRNITAVAFKRMYHADLHRTKTGGVTKAKQIPIVGRHLLPFSYREMLPGNFMRGKPAKMIKKTPVKLKKEVKAKKWKQNQISAKLPRKTPLKTEKLKIKFPGFLERKFNKKHKGVKDLVNNNHAGGKPPPPPTAAEGDEALAKVRGRPRKYPAVTVIPKTKRVETKRAKQLLAKAKENKISAMQLKLLQAESPTEPVDTFPRIFHRDGKRSVKQSAKLANMVTDSRGLNKFKSHLFGLAPVFGELPGISPVKDAFLSPESVSPPTSSSPGHSTLEKVRRKAQFIMPKVSSRSSRVIKPSKRFIEEDVYLAPTKFQRLDFATLARSANSKPSNSSLLSESAASSDFVSSSDEQIFSPDRTLGVKKTLFFDSEASPKVSKGGKRVKKKGTVLEVKAKEPRKTKLIPLKQRKRAVPAASTNKGKREKLLSAEQGQFSKGKKLKGRKLADQEMKAKKQLKKTVTAKVDVSKVGKGVKSFKGIRKRKGLNLKLKKSALSTPEKVKAAKDQRTPQIKVPKLELNLDEESEVSLKVIHSKSPASLHSVPPFSLPLYGGSELENKFSMGVGKGKPSWAGKKDAYNQQVASKILRKAKVSAIGKHRRKGKKRKKGSRSSDEDDQSVKLEIGQESPENLQQTLDAEDEGELELSSPERQDSACLSTPVSERSKVTDEGNLESGDKHKGTPDNKRQRVTPGSSQKSRLLQSPSESKRVQEAVYKQMAEAQRADRSPEEEKKPGKKEIAVKQIIIRGAGGPRIKHVCRRAAVALRQSPAQYGPDDITELSGKRLTSPMRAGRHQSKKYAGDYWMEPNFPGGDFEPKIKNQSGKSMKRTVRCGVCEGCMITENCQVCDSCKDMKKYGGPGTKKQACNMRRCKNMKVSLRAKGQENIQDGGAGGRVGNVIRRANRKNMLQIQRNSLPSNLDNFVPLLPHQLTSPPINSPLDGIMTSPPIHQPQGNIFSSYASAQAAEPQGRPASSSLRIGKWSE</sequence>
<dbReference type="STRING" id="307972.A0A2G8KZM9"/>
<feature type="compositionally biased region" description="Polar residues" evidence="5">
    <location>
        <begin position="793"/>
        <end position="807"/>
    </location>
</feature>
<reference evidence="7 8" key="1">
    <citation type="journal article" date="2017" name="PLoS Biol.">
        <title>The sea cucumber genome provides insights into morphological evolution and visceral regeneration.</title>
        <authorList>
            <person name="Zhang X."/>
            <person name="Sun L."/>
            <person name="Yuan J."/>
            <person name="Sun Y."/>
            <person name="Gao Y."/>
            <person name="Zhang L."/>
            <person name="Li S."/>
            <person name="Dai H."/>
            <person name="Hamel J.F."/>
            <person name="Liu C."/>
            <person name="Yu Y."/>
            <person name="Liu S."/>
            <person name="Lin W."/>
            <person name="Guo K."/>
            <person name="Jin S."/>
            <person name="Xu P."/>
            <person name="Storey K.B."/>
            <person name="Huan P."/>
            <person name="Zhang T."/>
            <person name="Zhou Y."/>
            <person name="Zhang J."/>
            <person name="Lin C."/>
            <person name="Li X."/>
            <person name="Xing L."/>
            <person name="Huo D."/>
            <person name="Sun M."/>
            <person name="Wang L."/>
            <person name="Mercier A."/>
            <person name="Li F."/>
            <person name="Yang H."/>
            <person name="Xiang J."/>
        </authorList>
    </citation>
    <scope>NUCLEOTIDE SEQUENCE [LARGE SCALE GENOMIC DNA]</scope>
    <source>
        <strain evidence="7">Shaxun</strain>
        <tissue evidence="7">Muscle</tissue>
    </source>
</reference>
<dbReference type="AlphaFoldDB" id="A0A2G8KZM9"/>
<feature type="region of interest" description="Disordered" evidence="5">
    <location>
        <begin position="223"/>
        <end position="243"/>
    </location>
</feature>